<dbReference type="GO" id="GO:0003676">
    <property type="term" value="F:nucleic acid binding"/>
    <property type="evidence" value="ECO:0007669"/>
    <property type="project" value="InterPro"/>
</dbReference>
<dbReference type="AlphaFoldDB" id="A0A328VQ09"/>
<evidence type="ECO:0000259" key="2">
    <source>
        <dbReference type="Pfam" id="PF06634"/>
    </source>
</evidence>
<dbReference type="EMBL" id="MCIF01000002">
    <property type="protein sequence ID" value="RAQ97773.1"/>
    <property type="molecule type" value="Genomic_DNA"/>
</dbReference>
<dbReference type="PROSITE" id="PS00092">
    <property type="entry name" value="N6_MTASE"/>
    <property type="match status" value="1"/>
</dbReference>
<gene>
    <name evidence="3" type="ORF">A4R35_19695</name>
</gene>
<dbReference type="Pfam" id="PF06634">
    <property type="entry name" value="DUF1156"/>
    <property type="match status" value="1"/>
</dbReference>
<accession>A0A328VQ09</accession>
<evidence type="ECO:0000313" key="4">
    <source>
        <dbReference type="Proteomes" id="UP000248706"/>
    </source>
</evidence>
<dbReference type="InterPro" id="IPR009537">
    <property type="entry name" value="DUF1156"/>
</dbReference>
<dbReference type="InterPro" id="IPR002052">
    <property type="entry name" value="DNA_methylase_N6_adenine_CS"/>
</dbReference>
<feature type="compositionally biased region" description="Polar residues" evidence="1">
    <location>
        <begin position="911"/>
        <end position="922"/>
    </location>
</feature>
<dbReference type="GO" id="GO:0008168">
    <property type="term" value="F:methyltransferase activity"/>
    <property type="evidence" value="ECO:0007669"/>
    <property type="project" value="InterPro"/>
</dbReference>
<keyword evidence="4" id="KW-1185">Reference proteome</keyword>
<evidence type="ECO:0000313" key="3">
    <source>
        <dbReference type="EMBL" id="RAQ97773.1"/>
    </source>
</evidence>
<feature type="compositionally biased region" description="Acidic residues" evidence="1">
    <location>
        <begin position="928"/>
        <end position="944"/>
    </location>
</feature>
<organism evidence="3 4">
    <name type="scientific">Thermogemmatispora tikiterensis</name>
    <dbReference type="NCBI Taxonomy" id="1825093"/>
    <lineage>
        <taxon>Bacteria</taxon>
        <taxon>Bacillati</taxon>
        <taxon>Chloroflexota</taxon>
        <taxon>Ktedonobacteria</taxon>
        <taxon>Thermogemmatisporales</taxon>
        <taxon>Thermogemmatisporaceae</taxon>
        <taxon>Thermogemmatispora</taxon>
    </lineage>
</organism>
<dbReference type="GO" id="GO:0032259">
    <property type="term" value="P:methylation"/>
    <property type="evidence" value="ECO:0007669"/>
    <property type="project" value="InterPro"/>
</dbReference>
<dbReference type="Proteomes" id="UP000248706">
    <property type="component" value="Unassembled WGS sequence"/>
</dbReference>
<feature type="domain" description="DUF1156" evidence="2">
    <location>
        <begin position="35"/>
        <end position="85"/>
    </location>
</feature>
<protein>
    <recommendedName>
        <fullName evidence="2">DUF1156 domain-containing protein</fullName>
    </recommendedName>
</protein>
<dbReference type="InterPro" id="IPR029063">
    <property type="entry name" value="SAM-dependent_MTases_sf"/>
</dbReference>
<reference evidence="3 4" key="1">
    <citation type="submission" date="2016-08" db="EMBL/GenBank/DDBJ databases">
        <title>Analysis of Carbohydrate Active Enzymes in Thermogemmatispora T81 Reveals Carbohydrate Degradation Ability.</title>
        <authorList>
            <person name="Tomazini A."/>
            <person name="Lal S."/>
            <person name="Stott M."/>
            <person name="Henrissat B."/>
            <person name="Polikarpov I."/>
            <person name="Sparling R."/>
            <person name="Levin D.B."/>
        </authorList>
    </citation>
    <scope>NUCLEOTIDE SEQUENCE [LARGE SCALE GENOMIC DNA]</scope>
    <source>
        <strain evidence="3 4">T81</strain>
    </source>
</reference>
<evidence type="ECO:0000256" key="1">
    <source>
        <dbReference type="SAM" id="MobiDB-lite"/>
    </source>
</evidence>
<dbReference type="SUPFAM" id="SSF53335">
    <property type="entry name" value="S-adenosyl-L-methionine-dependent methyltransferases"/>
    <property type="match status" value="2"/>
</dbReference>
<dbReference type="CDD" id="cd02440">
    <property type="entry name" value="AdoMet_MTases"/>
    <property type="match status" value="1"/>
</dbReference>
<sequence length="1056" mass="118774">MIFPYFVSFFYFLSSRLLSENMVMHEESRLIEVDFPLKQTSLDAVHEKNVRHGHLSTLHIWPARRPLAACRAALLSALLPAPATELQRRQLLERIAGRLKDPVRRKRSAGRLQDEHAEETEGGVLHWGRETDEALAPFRQEIRAAFGGRAPRVLDPFAGGGAIPLEAMRLGCEVTAIDLNPVAWFLLKCTLEYPWRLAGERRPLPGFVLGSHAFMKDYLQAQGMKGAALKAELARLGLNGEGRHGEKMDELQQQALTGLMEKISLEADLSWHVRAWGEEVLRRARAALARYYPTPEGKTTVAYLWARTMRCKNCRATVPLLKTRWLARTERQRVALKLEPNAERTGVVFAIWEDVPKPTGTAQERRAFERRVGGGTMSRTGVTCPCCGTVIKMEDIRFEGMAGRLGTTLTAVVVEGEQRKEYRLPTEEERRLAEEAASALPAVFEAIPFGLPSEPLPSKETLGIRVPLYGFESWQQLFTPRQLLALGTFVRETRAVREELRAQGYPPDWVEAIGAYLALAIDRLADRGSTMCTWVSSRDTVGHTFVRFSLPITWDFAECVPFEDSSGGYPGAIEWLARYLEHALAACRHSPTAPRILRHSATQVSIEPVDLIVTDPPYYDAIPYADLMDFFYVWLRRSLHGLSPEIDAVFAAPLSPKWDHDQNDGELIDDASRFGGDSQRSRAVYEDGMFRAFQASYRALRPDGRLVIVFAHKQPEAWETLVSALIRAGFVVVASWPIQTERENRTRALASAALASSIWLVCRRRPESARPGWDKTVLNEMRQNITSRLHHFWDAGIRGPDFIWAATGPALEIYSRYPVVKKANEPGKLMSVSEFLRQVRRIVVDFMVGRVLSQSGESISELDDVTAYYLLHRYSFGFKAVPSGTCILYAISCGLSDRDLVQRYDLLSRGGNLSQPNGNGRHNGTAPVDDEALPEEEADDDSESEASNSSLRLKSWQQRRQPHLGQSVSGRDGEPPPLIDQVHHLMHLWKAGDVRPVNDYLDRQMLDHKPLFRSLLQALIELAPEGSEERSLLESISNHLAMRKGLPSLRLPFSQV</sequence>
<feature type="compositionally biased region" description="Polar residues" evidence="1">
    <location>
        <begin position="951"/>
        <end position="969"/>
    </location>
</feature>
<proteinExistence type="predicted"/>
<name>A0A328VQ09_9CHLR</name>
<comment type="caution">
    <text evidence="3">The sequence shown here is derived from an EMBL/GenBank/DDBJ whole genome shotgun (WGS) entry which is preliminary data.</text>
</comment>
<dbReference type="Gene3D" id="3.40.50.150">
    <property type="entry name" value="Vaccinia Virus protein VP39"/>
    <property type="match status" value="2"/>
</dbReference>
<feature type="region of interest" description="Disordered" evidence="1">
    <location>
        <begin position="911"/>
        <end position="977"/>
    </location>
</feature>